<dbReference type="Gramene" id="PNW76045">
    <property type="protein sequence ID" value="PNW76045"/>
    <property type="gene ID" value="CHLRE_12g549900v5"/>
</dbReference>
<dbReference type="RefSeq" id="XP_042919021.1">
    <property type="nucleotide sequence ID" value="XM_043068964.1"/>
</dbReference>
<dbReference type="PANTHER" id="PTHR12460:SF38">
    <property type="entry name" value="KINETOPLAST-ASSOCIATED PROTEIN-LIKE PROTEIN"/>
    <property type="match status" value="1"/>
</dbReference>
<feature type="region of interest" description="Disordered" evidence="2">
    <location>
        <begin position="181"/>
        <end position="270"/>
    </location>
</feature>
<feature type="compositionally biased region" description="Gly residues" evidence="2">
    <location>
        <begin position="564"/>
        <end position="581"/>
    </location>
</feature>
<feature type="region of interest" description="Disordered" evidence="2">
    <location>
        <begin position="880"/>
        <end position="1000"/>
    </location>
</feature>
<dbReference type="KEGG" id="cre:CHLRE_12g549900v5"/>
<feature type="region of interest" description="Disordered" evidence="2">
    <location>
        <begin position="1027"/>
        <end position="1051"/>
    </location>
</feature>
<evidence type="ECO:0000256" key="2">
    <source>
        <dbReference type="SAM" id="MobiDB-lite"/>
    </source>
</evidence>
<organism evidence="3 4">
    <name type="scientific">Chlamydomonas reinhardtii</name>
    <name type="common">Chlamydomonas smithii</name>
    <dbReference type="NCBI Taxonomy" id="3055"/>
    <lineage>
        <taxon>Eukaryota</taxon>
        <taxon>Viridiplantae</taxon>
        <taxon>Chlorophyta</taxon>
        <taxon>core chlorophytes</taxon>
        <taxon>Chlorophyceae</taxon>
        <taxon>CS clade</taxon>
        <taxon>Chlamydomonadales</taxon>
        <taxon>Chlamydomonadaceae</taxon>
        <taxon>Chlamydomonas</taxon>
    </lineage>
</organism>
<feature type="compositionally biased region" description="Gly residues" evidence="2">
    <location>
        <begin position="1384"/>
        <end position="1394"/>
    </location>
</feature>
<feature type="compositionally biased region" description="Low complexity" evidence="2">
    <location>
        <begin position="246"/>
        <end position="256"/>
    </location>
</feature>
<accession>A0A2K3D686</accession>
<feature type="region of interest" description="Disordered" evidence="2">
    <location>
        <begin position="561"/>
        <end position="584"/>
    </location>
</feature>
<reference evidence="3 4" key="1">
    <citation type="journal article" date="2007" name="Science">
        <title>The Chlamydomonas genome reveals the evolution of key animal and plant functions.</title>
        <authorList>
            <person name="Merchant S.S."/>
            <person name="Prochnik S.E."/>
            <person name="Vallon O."/>
            <person name="Harris E.H."/>
            <person name="Karpowicz S.J."/>
            <person name="Witman G.B."/>
            <person name="Terry A."/>
            <person name="Salamov A."/>
            <person name="Fritz-Laylin L.K."/>
            <person name="Marechal-Drouard L."/>
            <person name="Marshall W.F."/>
            <person name="Qu L.H."/>
            <person name="Nelson D.R."/>
            <person name="Sanderfoot A.A."/>
            <person name="Spalding M.H."/>
            <person name="Kapitonov V.V."/>
            <person name="Ren Q."/>
            <person name="Ferris P."/>
            <person name="Lindquist E."/>
            <person name="Shapiro H."/>
            <person name="Lucas S.M."/>
            <person name="Grimwood J."/>
            <person name="Schmutz J."/>
            <person name="Cardol P."/>
            <person name="Cerutti H."/>
            <person name="Chanfreau G."/>
            <person name="Chen C.L."/>
            <person name="Cognat V."/>
            <person name="Croft M.T."/>
            <person name="Dent R."/>
            <person name="Dutcher S."/>
            <person name="Fernandez E."/>
            <person name="Fukuzawa H."/>
            <person name="Gonzalez-Ballester D."/>
            <person name="Gonzalez-Halphen D."/>
            <person name="Hallmann A."/>
            <person name="Hanikenne M."/>
            <person name="Hippler M."/>
            <person name="Inwood W."/>
            <person name="Jabbari K."/>
            <person name="Kalanon M."/>
            <person name="Kuras R."/>
            <person name="Lefebvre P.A."/>
            <person name="Lemaire S.D."/>
            <person name="Lobanov A.V."/>
            <person name="Lohr M."/>
            <person name="Manuell A."/>
            <person name="Meier I."/>
            <person name="Mets L."/>
            <person name="Mittag M."/>
            <person name="Mittelmeier T."/>
            <person name="Moroney J.V."/>
            <person name="Moseley J."/>
            <person name="Napoli C."/>
            <person name="Nedelcu A.M."/>
            <person name="Niyogi K."/>
            <person name="Novoselov S.V."/>
            <person name="Paulsen I.T."/>
            <person name="Pazour G."/>
            <person name="Purton S."/>
            <person name="Ral J.P."/>
            <person name="Riano-Pachon D.M."/>
            <person name="Riekhof W."/>
            <person name="Rymarquis L."/>
            <person name="Schroda M."/>
            <person name="Stern D."/>
            <person name="Umen J."/>
            <person name="Willows R."/>
            <person name="Wilson N."/>
            <person name="Zimmer S.L."/>
            <person name="Allmer J."/>
            <person name="Balk J."/>
            <person name="Bisova K."/>
            <person name="Chen C.J."/>
            <person name="Elias M."/>
            <person name="Gendler K."/>
            <person name="Hauser C."/>
            <person name="Lamb M.R."/>
            <person name="Ledford H."/>
            <person name="Long J.C."/>
            <person name="Minagawa J."/>
            <person name="Page M.D."/>
            <person name="Pan J."/>
            <person name="Pootakham W."/>
            <person name="Roje S."/>
            <person name="Rose A."/>
            <person name="Stahlberg E."/>
            <person name="Terauchi A.M."/>
            <person name="Yang P."/>
            <person name="Ball S."/>
            <person name="Bowler C."/>
            <person name="Dieckmann C.L."/>
            <person name="Gladyshev V.N."/>
            <person name="Green P."/>
            <person name="Jorgensen R."/>
            <person name="Mayfield S."/>
            <person name="Mueller-Roeber B."/>
            <person name="Rajamani S."/>
            <person name="Sayre R.T."/>
            <person name="Brokstein P."/>
            <person name="Dubchak I."/>
            <person name="Goodstein D."/>
            <person name="Hornick L."/>
            <person name="Huang Y.W."/>
            <person name="Jhaveri J."/>
            <person name="Luo Y."/>
            <person name="Martinez D."/>
            <person name="Ngau W.C."/>
            <person name="Otillar B."/>
            <person name="Poliakov A."/>
            <person name="Porter A."/>
            <person name="Szajkowski L."/>
            <person name="Werner G."/>
            <person name="Zhou K."/>
            <person name="Grigoriev I.V."/>
            <person name="Rokhsar D.S."/>
            <person name="Grossman A.R."/>
        </authorList>
    </citation>
    <scope>NUCLEOTIDE SEQUENCE [LARGE SCALE GENOMIC DNA]</scope>
    <source>
        <strain evidence="4">CC-503</strain>
    </source>
</reference>
<feature type="compositionally biased region" description="Low complexity" evidence="2">
    <location>
        <begin position="219"/>
        <end position="233"/>
    </location>
</feature>
<feature type="region of interest" description="Disordered" evidence="2">
    <location>
        <begin position="20"/>
        <end position="40"/>
    </location>
</feature>
<feature type="compositionally biased region" description="Low complexity" evidence="2">
    <location>
        <begin position="488"/>
        <end position="497"/>
    </location>
</feature>
<dbReference type="GeneID" id="66055789"/>
<feature type="region of interest" description="Disordered" evidence="2">
    <location>
        <begin position="809"/>
        <end position="859"/>
    </location>
</feature>
<feature type="compositionally biased region" description="Gly residues" evidence="2">
    <location>
        <begin position="965"/>
        <end position="981"/>
    </location>
</feature>
<dbReference type="EMBL" id="CM008973">
    <property type="protein sequence ID" value="PNW76045.1"/>
    <property type="molecule type" value="Genomic_DNA"/>
</dbReference>
<keyword evidence="1" id="KW-0175">Coiled coil</keyword>
<dbReference type="OrthoDB" id="553382at2759"/>
<gene>
    <name evidence="3" type="ORF">CHLRE_12g549900v5</name>
</gene>
<evidence type="ECO:0000313" key="3">
    <source>
        <dbReference type="EMBL" id="PNW76045.1"/>
    </source>
</evidence>
<feature type="compositionally biased region" description="Pro residues" evidence="2">
    <location>
        <begin position="1337"/>
        <end position="1359"/>
    </location>
</feature>
<dbReference type="PANTHER" id="PTHR12460">
    <property type="entry name" value="CYCLIN-DEPENDENT KINASE INHIBITOR-RELATED PROTEIN"/>
    <property type="match status" value="1"/>
</dbReference>
<feature type="region of interest" description="Disordered" evidence="2">
    <location>
        <begin position="1073"/>
        <end position="1403"/>
    </location>
</feature>
<feature type="compositionally biased region" description="Low complexity" evidence="2">
    <location>
        <begin position="1210"/>
        <end position="1219"/>
    </location>
</feature>
<feature type="compositionally biased region" description="Pro residues" evidence="2">
    <location>
        <begin position="815"/>
        <end position="825"/>
    </location>
</feature>
<feature type="region of interest" description="Disordered" evidence="2">
    <location>
        <begin position="479"/>
        <end position="500"/>
    </location>
</feature>
<feature type="coiled-coil region" evidence="1">
    <location>
        <begin position="707"/>
        <end position="775"/>
    </location>
</feature>
<feature type="compositionally biased region" description="Polar residues" evidence="2">
    <location>
        <begin position="1276"/>
        <end position="1292"/>
    </location>
</feature>
<feature type="compositionally biased region" description="Polar residues" evidence="2">
    <location>
        <begin position="191"/>
        <end position="203"/>
    </location>
</feature>
<feature type="compositionally biased region" description="Polar residues" evidence="2">
    <location>
        <begin position="1138"/>
        <end position="1147"/>
    </location>
</feature>
<feature type="compositionally biased region" description="Low complexity" evidence="2">
    <location>
        <begin position="905"/>
        <end position="934"/>
    </location>
</feature>
<feature type="compositionally biased region" description="Low complexity" evidence="2">
    <location>
        <begin position="826"/>
        <end position="853"/>
    </location>
</feature>
<feature type="compositionally biased region" description="Low complexity" evidence="2">
    <location>
        <begin position="1101"/>
        <end position="1117"/>
    </location>
</feature>
<protein>
    <recommendedName>
        <fullName evidence="5">Sfi1 spindle body domain-containing protein</fullName>
    </recommendedName>
</protein>
<dbReference type="InParanoid" id="A0A2K3D686"/>
<evidence type="ECO:0008006" key="5">
    <source>
        <dbReference type="Google" id="ProtNLM"/>
    </source>
</evidence>
<name>A0A2K3D686_CHLRE</name>
<dbReference type="Proteomes" id="UP000006906">
    <property type="component" value="Chromosome 12"/>
</dbReference>
<keyword evidence="4" id="KW-1185">Reference proteome</keyword>
<evidence type="ECO:0000313" key="4">
    <source>
        <dbReference type="Proteomes" id="UP000006906"/>
    </source>
</evidence>
<proteinExistence type="predicted"/>
<feature type="compositionally biased region" description="Acidic residues" evidence="2">
    <location>
        <begin position="1225"/>
        <end position="1236"/>
    </location>
</feature>
<feature type="compositionally biased region" description="Gly residues" evidence="2">
    <location>
        <begin position="1199"/>
        <end position="1209"/>
    </location>
</feature>
<feature type="compositionally biased region" description="Low complexity" evidence="2">
    <location>
        <begin position="1298"/>
        <end position="1336"/>
    </location>
</feature>
<evidence type="ECO:0000256" key="1">
    <source>
        <dbReference type="SAM" id="Coils"/>
    </source>
</evidence>
<feature type="compositionally biased region" description="Acidic residues" evidence="2">
    <location>
        <begin position="1118"/>
        <end position="1131"/>
    </location>
</feature>
<feature type="compositionally biased region" description="Low complexity" evidence="2">
    <location>
        <begin position="1075"/>
        <end position="1088"/>
    </location>
</feature>
<sequence>MPKGRPEDVFREAKKLVEDVRLSRQRSPQRRTVPTSGPLELGLQGLGLGQADAYGAVATKAPGFARSTFRQEPRLASAKDGLSGASLSLVGSCLASDAYYSADAAPSRGGEDDLGRTWAVQAGTGLSPSRMSPAGKSAAYAAGAAAEGPQAGNTAAAAAEDGRDVTPTRWQMLTQRVNAAAATGGAGLSPQRASQLLQPSFHSPGTAATGGKDGTLPPGTVSTGAAGTGASQSWFPDQPCKAARLSSPSSSSAAPHAGGGGGGGSINGRDSTALRLELGAEARAGPATLGEPQGLGLGLGLGRSSLFQSAFRAAPSGARSGFDGDFGSGESGSGSGTSLLSGLQLGAVGAGGSLGLSMAHTGMPAGITLTSVGLGPTHPGYGTAGRAGSAGAGTGGKALSPYERAMAALQQAEQQLRDHHHKGAADSNGGGGGTGAAAAVEEPANAALLAAQRFLRSGPGKVAPARAGAAGLGVRGAADARHTGGAGVTRATGSAAGAGEGSFEDVAMGMLRRLTAAAPLGGPPATAPPLLRTYTALEPPPAQHVAAAAALAAARAVATKRGGDGSGAEAGSGGGGDGSEGGLRSAVPSGVAAAVSRAAAASAAPDLEFQITMQGMMAAAHQAASEEALQAARERRRREAAAAAAQEIATAEARTVALLRRALYLHLWRLAASWGRREAQDMRCRLATSKARRCLAAWHHAARTARLERLAEEALQVAAEARRLQVADQFRRLALLHRSLLAWRLAAEECAQERLAEQEAEARRRQEQHDDVLREAAADRFRRLWLLHSCLRTWRTTARARAAARATLGAALPSRPAPPHAPVPAPRAHGGAASGSTAGAAAAASAGPRAALSGRERDQHRRAAVEALLTRLKSQREAFMEDGTEEAGNTYSGTTAAGEPRPATAGPLHSGPGSSGPHSASIRPSAATAPAAGPASPPPPHAAFPGLNRFVRPSVMRDGVAPPGHGRGSSSGGGRGGGGGIATNATKPQPFKLSTDKRAAHRRHRVLSACEATRQLVQTGEPVCDVEQDGAAWPSHGQRSGGGSAGAGQPWQPAVACAASKHTDGVYAAVSEEPQQQAAGRQQAWAQAADEDDDVGSAWSEGEQQRQQQQQPHQQQLEEGEGQEQEEEGDEERWGVCSVSSSLQQGSGRWGAEPGEDEAPGDVLHEASSYGVGVGETSHAPQQPASAGEQAEDFIAGSAAGGGHPGPGSSGSSLPLAGHYRADEGVPEEVDEDEDDGCRCHGQPPADPRQAGLPAEQRLQHAAPALGAQPSRRSLHGSSCSTSPTEQRQHPSTGGGHARPAGPPGHITAGACSNSPPAAAARPRSLPHRSATTSSNPAPPARPAAARPPPGTWRPPSPPKDASRPTTAGSARPASASRDHRRGSLGGGSGGGMAGSITTSSRRGTTSAAAMAAATSLLQQAGPTSGAAAGLGPALTAADVERLRAAEARRRRQADDKARALAAELAAHMTALAEAHHRRSLLLWFGMSPWIQLVLLARQQRQVAEAHRDLALLRAALLGFARAVVRARMQRAAEQAAAVSRGRFLRRSRLALAVLDRLSAAARAAALHRRHLAHRVLLAFMRNASDAWTARADAEDFASRRRLWACFSGWRKAAEEQASSRLLWELQAQHGAEQALGRRRAARVLAAWRRLAEEGAAQREQLQARSQKWAKVQGWLREAHEARASGAGARSLASAGSVRSSAVADSVTAGFDGEELLLPARTRPELRGEYDLPPSLGVEWDREPGGAGGVKGTANNGGRGAGDAADDPLGLGPIEDQLQQFSLGPSGIANLMRQQQQLAAARSPMPPPRAAGTAGPVRGLPGVGNIVGVGAEGGGRARGPVGLPVPLAGRQERLAKYLQGRNGGGAAGGS</sequence>
<feature type="compositionally biased region" description="Gly residues" evidence="2">
    <location>
        <begin position="257"/>
        <end position="266"/>
    </location>
</feature>